<proteinExistence type="predicted"/>
<dbReference type="InterPro" id="IPR019587">
    <property type="entry name" value="Polyketide_cyclase/dehydratase"/>
</dbReference>
<dbReference type="Pfam" id="PF10604">
    <property type="entry name" value="Polyketide_cyc2"/>
    <property type="match status" value="1"/>
</dbReference>
<protein>
    <recommendedName>
        <fullName evidence="3">SRPBCC family protein</fullName>
    </recommendedName>
</protein>
<keyword evidence="2" id="KW-1185">Reference proteome</keyword>
<comment type="caution">
    <text evidence="1">The sequence shown here is derived from an EMBL/GenBank/DDBJ whole genome shotgun (WGS) entry which is preliminary data.</text>
</comment>
<gene>
    <name evidence="1" type="ORF">MACH08_11570</name>
</gene>
<sequence length="143" mass="16453">MVEFQNSLRINTDVSAVYEYLSKVENFSKWNYAVSEVKKLKKKNGAGKELYGIYRKSSGPKYEEGYLESSIPNQKLVMVIKGGWFPYEMEYTLSVDGSQTLLNNKARLSPSKISYFPLQLAKNNLQKAVYQNLLVLKSKLENY</sequence>
<dbReference type="Proteomes" id="UP001275436">
    <property type="component" value="Unassembled WGS sequence"/>
</dbReference>
<evidence type="ECO:0008006" key="3">
    <source>
        <dbReference type="Google" id="ProtNLM"/>
    </source>
</evidence>
<reference evidence="1 2" key="1">
    <citation type="submission" date="2023-02" db="EMBL/GenBank/DDBJ databases">
        <title>Oceanobacillus kimchii IFOP_LL358 isolated form Alexandrium catenella lab strain.</title>
        <authorList>
            <person name="Gajardo G."/>
            <person name="Ueki S."/>
            <person name="Maruyama F."/>
        </authorList>
    </citation>
    <scope>NUCLEOTIDE SEQUENCE [LARGE SCALE GENOMIC DNA]</scope>
    <source>
        <strain evidence="1 2">IFOP_LL358</strain>
    </source>
</reference>
<dbReference type="RefSeq" id="WP_260049347.1">
    <property type="nucleotide sequence ID" value="NZ_BSKO01000001.1"/>
</dbReference>
<dbReference type="InterPro" id="IPR023393">
    <property type="entry name" value="START-like_dom_sf"/>
</dbReference>
<organism evidence="1 2">
    <name type="scientific">Oceanobacillus kimchii</name>
    <dbReference type="NCBI Taxonomy" id="746691"/>
    <lineage>
        <taxon>Bacteria</taxon>
        <taxon>Bacillati</taxon>
        <taxon>Bacillota</taxon>
        <taxon>Bacilli</taxon>
        <taxon>Bacillales</taxon>
        <taxon>Bacillaceae</taxon>
        <taxon>Oceanobacillus</taxon>
    </lineage>
</organism>
<name>A0ABQ5TEU8_9BACI</name>
<dbReference type="EMBL" id="BSKO01000001">
    <property type="protein sequence ID" value="GLO65373.1"/>
    <property type="molecule type" value="Genomic_DNA"/>
</dbReference>
<evidence type="ECO:0000313" key="2">
    <source>
        <dbReference type="Proteomes" id="UP001275436"/>
    </source>
</evidence>
<dbReference type="Gene3D" id="3.30.530.20">
    <property type="match status" value="1"/>
</dbReference>
<accession>A0ABQ5TEU8</accession>
<evidence type="ECO:0000313" key="1">
    <source>
        <dbReference type="EMBL" id="GLO65373.1"/>
    </source>
</evidence>
<dbReference type="SUPFAM" id="SSF55961">
    <property type="entry name" value="Bet v1-like"/>
    <property type="match status" value="1"/>
</dbReference>